<feature type="domain" description="DUF7507" evidence="3">
    <location>
        <begin position="66"/>
        <end position="122"/>
    </location>
</feature>
<dbReference type="Gene3D" id="2.60.40.10">
    <property type="entry name" value="Immunoglobulins"/>
    <property type="match status" value="1"/>
</dbReference>
<dbReference type="OrthoDB" id="31512at2157"/>
<dbReference type="InterPro" id="IPR002881">
    <property type="entry name" value="DUF58"/>
</dbReference>
<dbReference type="EMBL" id="FOZK01000001">
    <property type="protein sequence ID" value="SFR89064.1"/>
    <property type="molecule type" value="Genomic_DNA"/>
</dbReference>
<gene>
    <name evidence="4" type="ORF">SAMN05216559_0572</name>
</gene>
<proteinExistence type="predicted"/>
<evidence type="ECO:0000259" key="3">
    <source>
        <dbReference type="Pfam" id="PF24346"/>
    </source>
</evidence>
<dbReference type="InterPro" id="IPR055354">
    <property type="entry name" value="DUF7507"/>
</dbReference>
<dbReference type="Pfam" id="PF01882">
    <property type="entry name" value="DUF58"/>
    <property type="match status" value="1"/>
</dbReference>
<name>A0A1I6KD38_9EURY</name>
<feature type="region of interest" description="Disordered" evidence="1">
    <location>
        <begin position="324"/>
        <end position="387"/>
    </location>
</feature>
<dbReference type="InterPro" id="IPR047589">
    <property type="entry name" value="DUF11_rpt"/>
</dbReference>
<accession>A0A1I6KD38</accession>
<keyword evidence="5" id="KW-1185">Reference proteome</keyword>
<dbReference type="Pfam" id="PF24346">
    <property type="entry name" value="DUF7507"/>
    <property type="match status" value="1"/>
</dbReference>
<feature type="domain" description="DUF58" evidence="2">
    <location>
        <begin position="197"/>
        <end position="241"/>
    </location>
</feature>
<evidence type="ECO:0000259" key="2">
    <source>
        <dbReference type="Pfam" id="PF01882"/>
    </source>
</evidence>
<evidence type="ECO:0000313" key="4">
    <source>
        <dbReference type="EMBL" id="SFR89064.1"/>
    </source>
</evidence>
<dbReference type="Proteomes" id="UP000199062">
    <property type="component" value="Unassembled WGS sequence"/>
</dbReference>
<sequence length="487" mass="50576">MSERVGRWGVALVGALTLVSVGLLAAEPFLLAATAVPLAYVLYGAVARVPPGASLRAERVVETGNPTPGEAVDVALTVTNDGDAALTDVRIVDGVPGELTVVDGSPRACESLRPGDSVTVRYSLLAKRGTFAFDDPVARVRPLAATAVATATLDAAGDASVTCANVVSEVPLADATLPRAGTLPTDSGGSGLEFHATRNYQSGDPVSRIDWRRFAKTNELTTVQYREEQAVRTVLVVDARPVTRVTPDAGYPTGAELGAYAAERLFDALGRTSVVASVVAVGLDADDVVGGLDPDDLVWVDPGGDGGTAARVSQVFDGIQAAVARGERSEARGTSERGAERPASRRESGTEAEASARTDPETDSPPSPETDDETVPAADGGEAPHVDESARRLLARLPPTAQVVLFSPFVDDWPVTLTQSLAARGYPTTVVSPDVTHGGGLGQSVVGLERDLRIQSVELAGATCIDWDLDEPIDIALRASLADLFKA</sequence>
<organism evidence="4 5">
    <name type="scientific">Halomicrobium zhouii</name>
    <dbReference type="NCBI Taxonomy" id="767519"/>
    <lineage>
        <taxon>Archaea</taxon>
        <taxon>Methanobacteriati</taxon>
        <taxon>Methanobacteriota</taxon>
        <taxon>Stenosarchaea group</taxon>
        <taxon>Halobacteria</taxon>
        <taxon>Halobacteriales</taxon>
        <taxon>Haloarculaceae</taxon>
        <taxon>Halomicrobium</taxon>
    </lineage>
</organism>
<feature type="compositionally biased region" description="Basic and acidic residues" evidence="1">
    <location>
        <begin position="325"/>
        <end position="360"/>
    </location>
</feature>
<evidence type="ECO:0000313" key="5">
    <source>
        <dbReference type="Proteomes" id="UP000199062"/>
    </source>
</evidence>
<dbReference type="PANTHER" id="PTHR33608:SF6">
    <property type="entry name" value="BLL2464 PROTEIN"/>
    <property type="match status" value="1"/>
</dbReference>
<evidence type="ECO:0000256" key="1">
    <source>
        <dbReference type="SAM" id="MobiDB-lite"/>
    </source>
</evidence>
<dbReference type="RefSeq" id="WP_089813681.1">
    <property type="nucleotide sequence ID" value="NZ_FOZK01000001.1"/>
</dbReference>
<dbReference type="PANTHER" id="PTHR33608">
    <property type="entry name" value="BLL2464 PROTEIN"/>
    <property type="match status" value="1"/>
</dbReference>
<dbReference type="NCBIfam" id="TIGR01451">
    <property type="entry name" value="B_ant_repeat"/>
    <property type="match status" value="1"/>
</dbReference>
<reference evidence="4 5" key="1">
    <citation type="submission" date="2016-10" db="EMBL/GenBank/DDBJ databases">
        <authorList>
            <person name="de Groot N.N."/>
        </authorList>
    </citation>
    <scope>NUCLEOTIDE SEQUENCE [LARGE SCALE GENOMIC DNA]</scope>
    <source>
        <strain evidence="4 5">CGMCC 1.10457</strain>
    </source>
</reference>
<protein>
    <submittedName>
        <fullName evidence="4">Conserved repeat domain-containing protein</fullName>
    </submittedName>
</protein>
<dbReference type="AlphaFoldDB" id="A0A1I6KD38"/>
<dbReference type="InterPro" id="IPR013783">
    <property type="entry name" value="Ig-like_fold"/>
</dbReference>
<dbReference type="STRING" id="767519.SAMN05216559_0572"/>